<dbReference type="AlphaFoldDB" id="A0A2P5HMP9"/>
<dbReference type="InParanoid" id="A0A2P5HMP9"/>
<gene>
    <name evidence="1" type="ORF">DHEL01_v210070</name>
</gene>
<keyword evidence="2" id="KW-1185">Reference proteome</keyword>
<sequence length="72" mass="7743">MPGGDYRRARRLGQGDGRKGFAVIFEMDIATDTDTTLRVQSHSNSSIIVANGRPDAVVQALSGAAMVLHRDD</sequence>
<organism evidence="1 2">
    <name type="scientific">Diaporthe helianthi</name>
    <dbReference type="NCBI Taxonomy" id="158607"/>
    <lineage>
        <taxon>Eukaryota</taxon>
        <taxon>Fungi</taxon>
        <taxon>Dikarya</taxon>
        <taxon>Ascomycota</taxon>
        <taxon>Pezizomycotina</taxon>
        <taxon>Sordariomycetes</taxon>
        <taxon>Sordariomycetidae</taxon>
        <taxon>Diaporthales</taxon>
        <taxon>Diaporthaceae</taxon>
        <taxon>Diaporthe</taxon>
    </lineage>
</organism>
<reference evidence="1" key="1">
    <citation type="submission" date="2017-09" db="EMBL/GenBank/DDBJ databases">
        <title>Polyketide synthases of a Diaporthe helianthi virulent isolate.</title>
        <authorList>
            <person name="Baroncelli R."/>
        </authorList>
    </citation>
    <scope>NUCLEOTIDE SEQUENCE [LARGE SCALE GENOMIC DNA]</scope>
    <source>
        <strain evidence="1">7/96</strain>
    </source>
</reference>
<comment type="caution">
    <text evidence="1">The sequence shown here is derived from an EMBL/GenBank/DDBJ whole genome shotgun (WGS) entry which is preliminary data.</text>
</comment>
<dbReference type="EMBL" id="MAVT02001240">
    <property type="protein sequence ID" value="POS71538.1"/>
    <property type="molecule type" value="Genomic_DNA"/>
</dbReference>
<accession>A0A2P5HMP9</accession>
<name>A0A2P5HMP9_DIAHE</name>
<evidence type="ECO:0000313" key="2">
    <source>
        <dbReference type="Proteomes" id="UP000094444"/>
    </source>
</evidence>
<evidence type="ECO:0000313" key="1">
    <source>
        <dbReference type="EMBL" id="POS71538.1"/>
    </source>
</evidence>
<proteinExistence type="predicted"/>
<protein>
    <submittedName>
        <fullName evidence="1">Uncharacterized protein</fullName>
    </submittedName>
</protein>
<dbReference type="Proteomes" id="UP000094444">
    <property type="component" value="Unassembled WGS sequence"/>
</dbReference>